<keyword evidence="6" id="KW-0479">Metal-binding</keyword>
<evidence type="ECO:0000256" key="6">
    <source>
        <dbReference type="ARBA" id="ARBA00022723"/>
    </source>
</evidence>
<dbReference type="AlphaFoldDB" id="A0AAE1C204"/>
<dbReference type="Pfam" id="PF03188">
    <property type="entry name" value="Cytochrom_B561"/>
    <property type="match status" value="1"/>
</dbReference>
<dbReference type="PANTHER" id="PTHR15422:SF24">
    <property type="entry name" value="DOMON RELATED DOMAIN-CONTAINING PROTEIN"/>
    <property type="match status" value="1"/>
</dbReference>
<accession>A0AAE1C204</accession>
<gene>
    <name evidence="14" type="ORF">LTR78_005267</name>
</gene>
<feature type="compositionally biased region" description="Basic and acidic residues" evidence="11">
    <location>
        <begin position="300"/>
        <end position="333"/>
    </location>
</feature>
<evidence type="ECO:0000256" key="4">
    <source>
        <dbReference type="ARBA" id="ARBA00022617"/>
    </source>
</evidence>
<dbReference type="PROSITE" id="PS50939">
    <property type="entry name" value="CYTOCHROME_B561"/>
    <property type="match status" value="1"/>
</dbReference>
<evidence type="ECO:0000256" key="12">
    <source>
        <dbReference type="SAM" id="Phobius"/>
    </source>
</evidence>
<feature type="compositionally biased region" description="Acidic residues" evidence="11">
    <location>
        <begin position="516"/>
        <end position="525"/>
    </location>
</feature>
<evidence type="ECO:0000256" key="11">
    <source>
        <dbReference type="SAM" id="MobiDB-lite"/>
    </source>
</evidence>
<sequence>MDLSPAGSSSYTSNTLHVGDGTWDNGRDTFLLPNLMGVNFATMQYNGMGNRFRDLPEYHRLIIGHGVLATVVFMVIVPTAAFTAKFYTRNPRTAIKLHVYLQILTVFLLTVVLVLGYIAVGPARSLSNPHHGIGVAIYVLVLAQFIFGWLMSRIEKRRKNPQDLTRVPKKVWFHRLFGRTIAILGIVQVALGLTLYGSPRYLFILYALVATLLALLYIVMDRVYFEKRHVMFGLNSQPEFYSDYGSYLSGSRTDYGPGSRPGGAAPPMRQQNESHWGRNVLAGVGALGAYEAFKRRRSNRRDDREESGVEEERMQSVRREEREQAEVDAERRHGLPPPGMAPSGVSTSRPGSRPPPGVEYGAGSIATGMGPRPGQPRPDSQMMTPARVRRNDDNRLSPESWEMDEKYQQRPQDNTWRNRILGAGAGIAAFEGVRRVFSGRRKRQEDGYVDGNYRPALGGSHNMVSQTDVSRVEAGQAPFSPDNPWRQERMNMAGVQPMTPTATPSRPPRRPQPDVDSLDYSDDESVMSPRPGGMRPNSQYENTGGDGHTLRNSIATLGAIAGFREWNQHRKDRRERQRLGRLRQDELTNEESSYNRRTSANYPHPQDAGGRGPSMGGTVTTADHGLNGSNPELGRTNIGRPDTMQPPLPATAGTIGSGIGPGYPQSTVGPSISQQRIYQTGEGYSLPPPPAGPPPQGIRQDRLPPPPPGPPPGGMQPNEYLAPEPGSLQMPSGAIYPDPSRLVSSGNVVQQSSSGRPIRDAAAGAAVGTAAANVASNHRRRNSQSESPSRMHSRQSSTSRFQHRDRRGSNASGTNSTSALNTSVPPAGDQPTSPPVSVKVKMHNDGKHVTLRRLNEEEAAAERAARRAERRDRRRRGSSEISSGLEGDLPPGSNQRYKRTGIGRRPSADQPITNVPPPPPMSSTAGSHRPPSELNLPPTPIIAGPSMGGGILPPATHSLSPQDGQGLSPPPGHAPADSGMTSPGDAGTGTDLSAFDTNRRRRRAERARRLEAARGGGGRSVEFT</sequence>
<organism evidence="14 15">
    <name type="scientific">Recurvomyces mirabilis</name>
    <dbReference type="NCBI Taxonomy" id="574656"/>
    <lineage>
        <taxon>Eukaryota</taxon>
        <taxon>Fungi</taxon>
        <taxon>Dikarya</taxon>
        <taxon>Ascomycota</taxon>
        <taxon>Pezizomycotina</taxon>
        <taxon>Dothideomycetes</taxon>
        <taxon>Dothideomycetidae</taxon>
        <taxon>Mycosphaerellales</taxon>
        <taxon>Teratosphaeriaceae</taxon>
        <taxon>Recurvomyces</taxon>
    </lineage>
</organism>
<keyword evidence="8 12" id="KW-1133">Transmembrane helix</keyword>
<evidence type="ECO:0000256" key="7">
    <source>
        <dbReference type="ARBA" id="ARBA00022982"/>
    </source>
</evidence>
<keyword evidence="7" id="KW-0249">Electron transport</keyword>
<comment type="cofactor">
    <cofactor evidence="1">
        <name>heme b</name>
        <dbReference type="ChEBI" id="CHEBI:60344"/>
    </cofactor>
</comment>
<dbReference type="Proteomes" id="UP001274830">
    <property type="component" value="Unassembled WGS sequence"/>
</dbReference>
<dbReference type="EMBL" id="JAUTXT010000017">
    <property type="protein sequence ID" value="KAK3674923.1"/>
    <property type="molecule type" value="Genomic_DNA"/>
</dbReference>
<feature type="transmembrane region" description="Helical" evidence="12">
    <location>
        <begin position="172"/>
        <end position="195"/>
    </location>
</feature>
<dbReference type="GO" id="GO:0016020">
    <property type="term" value="C:membrane"/>
    <property type="evidence" value="ECO:0007669"/>
    <property type="project" value="UniProtKB-SubCell"/>
</dbReference>
<feature type="compositionally biased region" description="Basic and acidic residues" evidence="11">
    <location>
        <begin position="570"/>
        <end position="586"/>
    </location>
</feature>
<feature type="region of interest" description="Disordered" evidence="11">
    <location>
        <begin position="296"/>
        <end position="414"/>
    </location>
</feature>
<feature type="compositionally biased region" description="Polar residues" evidence="11">
    <location>
        <begin position="590"/>
        <end position="601"/>
    </location>
</feature>
<feature type="compositionally biased region" description="Low complexity" evidence="11">
    <location>
        <begin position="342"/>
        <end position="351"/>
    </location>
</feature>
<reference evidence="14" key="1">
    <citation type="submission" date="2023-07" db="EMBL/GenBank/DDBJ databases">
        <title>Black Yeasts Isolated from many extreme environments.</title>
        <authorList>
            <person name="Coleine C."/>
            <person name="Stajich J.E."/>
            <person name="Selbmann L."/>
        </authorList>
    </citation>
    <scope>NUCLEOTIDE SEQUENCE</scope>
    <source>
        <strain evidence="14">CCFEE 5485</strain>
    </source>
</reference>
<feature type="domain" description="Cytochrome b561" evidence="13">
    <location>
        <begin position="29"/>
        <end position="229"/>
    </location>
</feature>
<dbReference type="Gene3D" id="1.20.120.1770">
    <property type="match status" value="1"/>
</dbReference>
<dbReference type="InterPro" id="IPR006593">
    <property type="entry name" value="Cyt_b561/ferric_Rdtase_TM"/>
</dbReference>
<dbReference type="GO" id="GO:0046872">
    <property type="term" value="F:metal ion binding"/>
    <property type="evidence" value="ECO:0007669"/>
    <property type="project" value="UniProtKB-KW"/>
</dbReference>
<feature type="compositionally biased region" description="Low complexity" evidence="11">
    <location>
        <begin position="256"/>
        <end position="267"/>
    </location>
</feature>
<keyword evidence="5 12" id="KW-0812">Transmembrane</keyword>
<feature type="transmembrane region" description="Helical" evidence="12">
    <location>
        <begin position="99"/>
        <end position="120"/>
    </location>
</feature>
<evidence type="ECO:0000256" key="3">
    <source>
        <dbReference type="ARBA" id="ARBA00022448"/>
    </source>
</evidence>
<feature type="region of interest" description="Disordered" evidence="11">
    <location>
        <begin position="570"/>
        <end position="1024"/>
    </location>
</feature>
<feature type="compositionally biased region" description="Polar residues" evidence="11">
    <location>
        <begin position="784"/>
        <end position="800"/>
    </location>
</feature>
<dbReference type="SMART" id="SM00665">
    <property type="entry name" value="B561"/>
    <property type="match status" value="1"/>
</dbReference>
<feature type="compositionally biased region" description="Polar residues" evidence="11">
    <location>
        <begin position="664"/>
        <end position="678"/>
    </location>
</feature>
<feature type="transmembrane region" description="Helical" evidence="12">
    <location>
        <begin position="201"/>
        <end position="219"/>
    </location>
</feature>
<evidence type="ECO:0000256" key="9">
    <source>
        <dbReference type="ARBA" id="ARBA00023004"/>
    </source>
</evidence>
<protein>
    <recommendedName>
        <fullName evidence="13">Cytochrome b561 domain-containing protein</fullName>
    </recommendedName>
</protein>
<keyword evidence="4" id="KW-0349">Heme</keyword>
<feature type="compositionally biased region" description="Pro residues" evidence="11">
    <location>
        <begin position="703"/>
        <end position="714"/>
    </location>
</feature>
<dbReference type="GO" id="GO:0020037">
    <property type="term" value="F:heme binding"/>
    <property type="evidence" value="ECO:0007669"/>
    <property type="project" value="TreeGrafter"/>
</dbReference>
<evidence type="ECO:0000256" key="2">
    <source>
        <dbReference type="ARBA" id="ARBA00004141"/>
    </source>
</evidence>
<evidence type="ECO:0000313" key="14">
    <source>
        <dbReference type="EMBL" id="KAK3674923.1"/>
    </source>
</evidence>
<keyword evidence="9" id="KW-0408">Iron</keyword>
<keyword evidence="10 12" id="KW-0472">Membrane</keyword>
<evidence type="ECO:0000313" key="15">
    <source>
        <dbReference type="Proteomes" id="UP001274830"/>
    </source>
</evidence>
<feature type="compositionally biased region" description="Low complexity" evidence="11">
    <location>
        <begin position="743"/>
        <end position="775"/>
    </location>
</feature>
<feature type="transmembrane region" description="Helical" evidence="12">
    <location>
        <begin position="132"/>
        <end position="151"/>
    </location>
</feature>
<feature type="compositionally biased region" description="Gly residues" evidence="11">
    <location>
        <begin position="1014"/>
        <end position="1024"/>
    </location>
</feature>
<name>A0AAE1C204_9PEZI</name>
<comment type="subcellular location">
    <subcellularLocation>
        <location evidence="2">Membrane</location>
        <topology evidence="2">Multi-pass membrane protein</topology>
    </subcellularLocation>
</comment>
<evidence type="ECO:0000259" key="13">
    <source>
        <dbReference type="PROSITE" id="PS50939"/>
    </source>
</evidence>
<evidence type="ECO:0000256" key="10">
    <source>
        <dbReference type="ARBA" id="ARBA00023136"/>
    </source>
</evidence>
<feature type="region of interest" description="Disordered" evidence="11">
    <location>
        <begin position="496"/>
        <end position="550"/>
    </location>
</feature>
<feature type="compositionally biased region" description="Basic and acidic residues" evidence="11">
    <location>
        <begin position="842"/>
        <end position="871"/>
    </location>
</feature>
<comment type="caution">
    <text evidence="14">The sequence shown here is derived from an EMBL/GenBank/DDBJ whole genome shotgun (WGS) entry which is preliminary data.</text>
</comment>
<feature type="transmembrane region" description="Helical" evidence="12">
    <location>
        <begin position="62"/>
        <end position="87"/>
    </location>
</feature>
<keyword evidence="15" id="KW-1185">Reference proteome</keyword>
<feature type="compositionally biased region" description="Pro residues" evidence="11">
    <location>
        <begin position="686"/>
        <end position="696"/>
    </location>
</feature>
<evidence type="ECO:0000256" key="8">
    <source>
        <dbReference type="ARBA" id="ARBA00022989"/>
    </source>
</evidence>
<feature type="compositionally biased region" description="Polar residues" evidence="11">
    <location>
        <begin position="809"/>
        <end position="824"/>
    </location>
</feature>
<feature type="region of interest" description="Disordered" evidence="11">
    <location>
        <begin position="252"/>
        <end position="271"/>
    </location>
</feature>
<dbReference type="PANTHER" id="PTHR15422">
    <property type="entry name" value="OS05G0565100 PROTEIN"/>
    <property type="match status" value="1"/>
</dbReference>
<dbReference type="InterPro" id="IPR045150">
    <property type="entry name" value="CYB561D1/2"/>
</dbReference>
<dbReference type="CDD" id="cd08760">
    <property type="entry name" value="Cyt_b561_FRRS1_like"/>
    <property type="match status" value="1"/>
</dbReference>
<keyword evidence="3" id="KW-0813">Transport</keyword>
<evidence type="ECO:0000256" key="1">
    <source>
        <dbReference type="ARBA" id="ARBA00001970"/>
    </source>
</evidence>
<dbReference type="GO" id="GO:0140575">
    <property type="term" value="F:transmembrane monodehydroascorbate reductase activity"/>
    <property type="evidence" value="ECO:0007669"/>
    <property type="project" value="InterPro"/>
</dbReference>
<proteinExistence type="predicted"/>
<evidence type="ECO:0000256" key="5">
    <source>
        <dbReference type="ARBA" id="ARBA00022692"/>
    </source>
</evidence>